<evidence type="ECO:0000313" key="2">
    <source>
        <dbReference type="EMBL" id="MEK7950515.1"/>
    </source>
</evidence>
<keyword evidence="3" id="KW-1185">Reference proteome</keyword>
<proteinExistence type="predicted"/>
<sequence length="289" mass="31899">MATSTAITTKRGRPPKYREEYAELAMHFCRLGATNRDLARAFNVSIAGIDKWLASKPEFAAAVHEGREIADARVASALYQRAVGAVVPDTHIATHEGKTIITPLLKHYPPDTAACSLWLRNRKPELWREKTTQAVELTNGDNPYHEVAMRISAADDEHFQAIYYDELAKIEAGNPTEIPTDAEWHEESPLHALVGLGKRSTEIGTRHFTQMHHAAVERHGPYEERYPTTALEAEIIPSTPALPPERAAEPVALVEPAREPDQGITPAPEAATEGGDDFRALLGLPPRED</sequence>
<accession>A0ABU9AS23</accession>
<evidence type="ECO:0000256" key="1">
    <source>
        <dbReference type="SAM" id="MobiDB-lite"/>
    </source>
</evidence>
<protein>
    <recommendedName>
        <fullName evidence="4">Terminase</fullName>
    </recommendedName>
</protein>
<organism evidence="2 3">
    <name type="scientific">Luteolibacter soli</name>
    <dbReference type="NCBI Taxonomy" id="3135280"/>
    <lineage>
        <taxon>Bacteria</taxon>
        <taxon>Pseudomonadati</taxon>
        <taxon>Verrucomicrobiota</taxon>
        <taxon>Verrucomicrobiia</taxon>
        <taxon>Verrucomicrobiales</taxon>
        <taxon>Verrucomicrobiaceae</taxon>
        <taxon>Luteolibacter</taxon>
    </lineage>
</organism>
<dbReference type="RefSeq" id="WP_341404124.1">
    <property type="nucleotide sequence ID" value="NZ_JBBUKT010000003.1"/>
</dbReference>
<feature type="region of interest" description="Disordered" evidence="1">
    <location>
        <begin position="256"/>
        <end position="289"/>
    </location>
</feature>
<comment type="caution">
    <text evidence="2">The sequence shown here is derived from an EMBL/GenBank/DDBJ whole genome shotgun (WGS) entry which is preliminary data.</text>
</comment>
<dbReference type="EMBL" id="JBBUKT010000003">
    <property type="protein sequence ID" value="MEK7950515.1"/>
    <property type="molecule type" value="Genomic_DNA"/>
</dbReference>
<dbReference type="Proteomes" id="UP001371305">
    <property type="component" value="Unassembled WGS sequence"/>
</dbReference>
<evidence type="ECO:0008006" key="4">
    <source>
        <dbReference type="Google" id="ProtNLM"/>
    </source>
</evidence>
<reference evidence="2 3" key="1">
    <citation type="submission" date="2024-04" db="EMBL/GenBank/DDBJ databases">
        <title>Luteolibacter sp. isolated from soil.</title>
        <authorList>
            <person name="An J."/>
        </authorList>
    </citation>
    <scope>NUCLEOTIDE SEQUENCE [LARGE SCALE GENOMIC DNA]</scope>
    <source>
        <strain evidence="2 3">Y139</strain>
    </source>
</reference>
<name>A0ABU9AS23_9BACT</name>
<gene>
    <name evidence="2" type="ORF">WKV53_08410</name>
</gene>
<evidence type="ECO:0000313" key="3">
    <source>
        <dbReference type="Proteomes" id="UP001371305"/>
    </source>
</evidence>